<dbReference type="SMART" id="SM00342">
    <property type="entry name" value="HTH_ARAC"/>
    <property type="match status" value="1"/>
</dbReference>
<reference evidence="5 8" key="2">
    <citation type="submission" date="2020-08" db="EMBL/GenBank/DDBJ databases">
        <title>Genomic Encyclopedia of Type Strains, Phase III (KMG-III): the genomes of soil and plant-associated and newly described type strains.</title>
        <authorList>
            <person name="Whitman W."/>
        </authorList>
    </citation>
    <scope>NUCLEOTIDE SEQUENCE [LARGE SCALE GENOMIC DNA]</scope>
    <source>
        <strain evidence="5 8">CECT 4113</strain>
    </source>
</reference>
<dbReference type="Gene3D" id="1.10.10.60">
    <property type="entry name" value="Homeodomain-like"/>
    <property type="match status" value="2"/>
</dbReference>
<evidence type="ECO:0000313" key="5">
    <source>
        <dbReference type="EMBL" id="MBB3138645.1"/>
    </source>
</evidence>
<dbReference type="InterPro" id="IPR018060">
    <property type="entry name" value="HTH_AraC"/>
</dbReference>
<feature type="domain" description="HTH araC/xylS-type" evidence="4">
    <location>
        <begin position="198"/>
        <end position="296"/>
    </location>
</feature>
<evidence type="ECO:0000256" key="3">
    <source>
        <dbReference type="ARBA" id="ARBA00023163"/>
    </source>
</evidence>
<dbReference type="GO" id="GO:0043565">
    <property type="term" value="F:sequence-specific DNA binding"/>
    <property type="evidence" value="ECO:0007669"/>
    <property type="project" value="InterPro"/>
</dbReference>
<dbReference type="InterPro" id="IPR050204">
    <property type="entry name" value="AraC_XylS_family_regulators"/>
</dbReference>
<dbReference type="InterPro" id="IPR018062">
    <property type="entry name" value="HTH_AraC-typ_CS"/>
</dbReference>
<dbReference type="PROSITE" id="PS01124">
    <property type="entry name" value="HTH_ARAC_FAMILY_2"/>
    <property type="match status" value="1"/>
</dbReference>
<name>A0A427M969_9HYPH</name>
<evidence type="ECO:0000259" key="4">
    <source>
        <dbReference type="PROSITE" id="PS01124"/>
    </source>
</evidence>
<keyword evidence="2 5" id="KW-0238">DNA-binding</keyword>
<keyword evidence="3" id="KW-0804">Transcription</keyword>
<dbReference type="EMBL" id="JACHXH010000035">
    <property type="protein sequence ID" value="MBB3138645.1"/>
    <property type="molecule type" value="Genomic_DNA"/>
</dbReference>
<dbReference type="GO" id="GO:0003700">
    <property type="term" value="F:DNA-binding transcription factor activity"/>
    <property type="evidence" value="ECO:0007669"/>
    <property type="project" value="InterPro"/>
</dbReference>
<dbReference type="Pfam" id="PF12852">
    <property type="entry name" value="Cupin_6"/>
    <property type="match status" value="1"/>
</dbReference>
<evidence type="ECO:0000313" key="6">
    <source>
        <dbReference type="EMBL" id="RSB62085.1"/>
    </source>
</evidence>
<dbReference type="Pfam" id="PF12833">
    <property type="entry name" value="HTH_18"/>
    <property type="match status" value="1"/>
</dbReference>
<protein>
    <submittedName>
        <fullName evidence="6">AraC family transcriptional regulator</fullName>
    </submittedName>
    <submittedName>
        <fullName evidence="5">AraC-like DNA-binding protein</fullName>
    </submittedName>
</protein>
<dbReference type="PROSITE" id="PS00041">
    <property type="entry name" value="HTH_ARAC_FAMILY_1"/>
    <property type="match status" value="1"/>
</dbReference>
<dbReference type="PANTHER" id="PTHR46796:SF7">
    <property type="entry name" value="ARAC FAMILY TRANSCRIPTIONAL REGULATOR"/>
    <property type="match status" value="1"/>
</dbReference>
<organism evidence="6 7">
    <name type="scientific">Rhizobium pisi</name>
    <dbReference type="NCBI Taxonomy" id="574561"/>
    <lineage>
        <taxon>Bacteria</taxon>
        <taxon>Pseudomonadati</taxon>
        <taxon>Pseudomonadota</taxon>
        <taxon>Alphaproteobacteria</taxon>
        <taxon>Hyphomicrobiales</taxon>
        <taxon>Rhizobiaceae</taxon>
        <taxon>Rhizobium/Agrobacterium group</taxon>
        <taxon>Rhizobium</taxon>
    </lineage>
</organism>
<proteinExistence type="predicted"/>
<dbReference type="RefSeq" id="WP_125850306.1">
    <property type="nucleotide sequence ID" value="NZ_JACHXH010000035.1"/>
</dbReference>
<dbReference type="EMBL" id="RJJT01000032">
    <property type="protein sequence ID" value="RSB62085.1"/>
    <property type="molecule type" value="Genomic_DNA"/>
</dbReference>
<keyword evidence="8" id="KW-1185">Reference proteome</keyword>
<reference evidence="6 7" key="1">
    <citation type="submission" date="2018-11" db="EMBL/GenBank/DDBJ databases">
        <authorList>
            <person name="Huo Y."/>
        </authorList>
    </citation>
    <scope>NUCLEOTIDE SEQUENCE [LARGE SCALE GENOMIC DNA]</scope>
    <source>
        <strain evidence="6 7">DSM 30132</strain>
    </source>
</reference>
<gene>
    <name evidence="6" type="ORF">EFD55_30095</name>
    <name evidence="5" type="ORF">FHS26_006424</name>
</gene>
<dbReference type="OrthoDB" id="9783876at2"/>
<sequence>MSDPLAEIVSLLKPAPSIAKLVTAGGTWLVERRDLGSPFYCAIVEGHCLLTINDRVPIRLAEGDFVLVPQIHTLTMSSLMPPPRGTLPQRLETSPGVFRLGNPEAAAEVTAMVGHCTFTGNDKQLLSSLLPGIVHVQDGSSLTDLVRMIHAETVSMLAARDMILTRLLEVLFIAALRSAGNTTTSPGLLRGLADSRLAPALRRIHRDPAGEVSVEMLAEATGMSRSAFFDRFRQQMGVRPMEYVTNWRMALAKDMLRRREAPLVEIAARVGYASASAFNVAFARYVGMTPGAFARSC</sequence>
<dbReference type="AlphaFoldDB" id="A0A427M969"/>
<evidence type="ECO:0000256" key="1">
    <source>
        <dbReference type="ARBA" id="ARBA00023015"/>
    </source>
</evidence>
<dbReference type="InterPro" id="IPR032783">
    <property type="entry name" value="AraC_lig"/>
</dbReference>
<evidence type="ECO:0000256" key="2">
    <source>
        <dbReference type="ARBA" id="ARBA00023125"/>
    </source>
</evidence>
<dbReference type="Proteomes" id="UP000277279">
    <property type="component" value="Unassembled WGS sequence"/>
</dbReference>
<evidence type="ECO:0000313" key="8">
    <source>
        <dbReference type="Proteomes" id="UP000518315"/>
    </source>
</evidence>
<keyword evidence="1" id="KW-0805">Transcription regulation</keyword>
<dbReference type="InterPro" id="IPR009057">
    <property type="entry name" value="Homeodomain-like_sf"/>
</dbReference>
<dbReference type="Proteomes" id="UP000518315">
    <property type="component" value="Unassembled WGS sequence"/>
</dbReference>
<dbReference type="PANTHER" id="PTHR46796">
    <property type="entry name" value="HTH-TYPE TRANSCRIPTIONAL ACTIVATOR RHAS-RELATED"/>
    <property type="match status" value="1"/>
</dbReference>
<comment type="caution">
    <text evidence="6">The sequence shown here is derived from an EMBL/GenBank/DDBJ whole genome shotgun (WGS) entry which is preliminary data.</text>
</comment>
<accession>A0A427M969</accession>
<evidence type="ECO:0000313" key="7">
    <source>
        <dbReference type="Proteomes" id="UP000277279"/>
    </source>
</evidence>
<dbReference type="SUPFAM" id="SSF46689">
    <property type="entry name" value="Homeodomain-like"/>
    <property type="match status" value="2"/>
</dbReference>